<proteinExistence type="predicted"/>
<gene>
    <name evidence="2" type="ORF">SAMN05216192_1823</name>
</gene>
<feature type="domain" description="Helicase XPB/Ssl2 N-terminal" evidence="1">
    <location>
        <begin position="328"/>
        <end position="445"/>
    </location>
</feature>
<keyword evidence="3" id="KW-1185">Reference proteome</keyword>
<dbReference type="Proteomes" id="UP000199050">
    <property type="component" value="Unassembled WGS sequence"/>
</dbReference>
<keyword evidence="2" id="KW-0347">Helicase</keyword>
<dbReference type="Pfam" id="PF13625">
    <property type="entry name" value="Helicase_C_3"/>
    <property type="match status" value="1"/>
</dbReference>
<keyword evidence="2" id="KW-0378">Hydrolase</keyword>
<sequence>MMTLSPSAMEVLSRICTAYADRPFAAEKAERLRPETLCRAEQQLALLELRRAGLVELRQKVWGEQLFQIPPRQLAAVQQEYYACKLEPVTGEHVAAQWPAEAGLAAQLFRTLVFIGREGLPLTAKGSIHKKHSGRLAALLPVQDRHLHGVFPESPANEPMPLSVKVLLDLALTLGLVMAGDKAYQLEQDVLQSWLDLDESQMTSLLYSVILERYAADEPALQHFRYLLPSPAFVPGSWYTLGGILDFMHHSGLAAGKEAGILQQGCLSWLQCLAGFGWCELGMTGSGETCFRWTGYKPVLPAVKLQASGADSGSAYPLPDNESAGGSFIIQPDFEVLVLPDVSYRLRWGLAGCAELLNIDDGIWSFRLSREGLEEAAERGLPPEEVASWLAAHARSGLPEQVRQSLVQWSRSIGRTAWSQVILLACRDEVDAADVAAHPRLGDSLTRIGPLHFIVQQGRAEQVRKELAAAGLAPPRQIGGTGEGDAAQPLCLPDAAAWAGPAYVLPSPEGASGLLGSRAVLRTVPAASDGAGEPLLPGEDSIPQIWVREWREYHTTTAKKVMEQAFRWGIKVRLSIDGEICDFIPEQLRGHPWRVAGGLMPAGTGQCEEAELAPGDWKEMKLLLPQELRNSSSA</sequence>
<organism evidence="2 3">
    <name type="scientific">Paenibacillus typhae</name>
    <dbReference type="NCBI Taxonomy" id="1174501"/>
    <lineage>
        <taxon>Bacteria</taxon>
        <taxon>Bacillati</taxon>
        <taxon>Bacillota</taxon>
        <taxon>Bacilli</taxon>
        <taxon>Bacillales</taxon>
        <taxon>Paenibacillaceae</taxon>
        <taxon>Paenibacillus</taxon>
    </lineage>
</organism>
<protein>
    <submittedName>
        <fullName evidence="2">Helicase conserved C-terminal domain-containing protein</fullName>
    </submittedName>
</protein>
<accession>A0A1G9HRM4</accession>
<evidence type="ECO:0000313" key="2">
    <source>
        <dbReference type="EMBL" id="SDL15657.1"/>
    </source>
</evidence>
<evidence type="ECO:0000259" key="1">
    <source>
        <dbReference type="Pfam" id="PF13625"/>
    </source>
</evidence>
<dbReference type="InterPro" id="IPR032830">
    <property type="entry name" value="XPB/Ssl2_N"/>
</dbReference>
<keyword evidence="2" id="KW-0547">Nucleotide-binding</keyword>
<dbReference type="GO" id="GO:0004386">
    <property type="term" value="F:helicase activity"/>
    <property type="evidence" value="ECO:0007669"/>
    <property type="project" value="UniProtKB-KW"/>
</dbReference>
<keyword evidence="2" id="KW-0067">ATP-binding</keyword>
<dbReference type="STRING" id="1174501.SAMN05216192_1823"/>
<evidence type="ECO:0000313" key="3">
    <source>
        <dbReference type="Proteomes" id="UP000199050"/>
    </source>
</evidence>
<reference evidence="3" key="1">
    <citation type="submission" date="2016-10" db="EMBL/GenBank/DDBJ databases">
        <authorList>
            <person name="Varghese N."/>
            <person name="Submissions S."/>
        </authorList>
    </citation>
    <scope>NUCLEOTIDE SEQUENCE [LARGE SCALE GENOMIC DNA]</scope>
    <source>
        <strain evidence="3">CGMCC 1.11012</strain>
    </source>
</reference>
<dbReference type="AlphaFoldDB" id="A0A1G9HRM4"/>
<dbReference type="RefSeq" id="WP_090720330.1">
    <property type="nucleotide sequence ID" value="NZ_CBCSKY010000103.1"/>
</dbReference>
<dbReference type="OrthoDB" id="2987331at2"/>
<dbReference type="EMBL" id="FNDX01000082">
    <property type="protein sequence ID" value="SDL15657.1"/>
    <property type="molecule type" value="Genomic_DNA"/>
</dbReference>
<name>A0A1G9HRM4_9BACL</name>